<accession>A0A497JH78</accession>
<keyword evidence="4" id="KW-0547">Nucleotide-binding</keyword>
<dbReference type="GO" id="GO:0000049">
    <property type="term" value="F:tRNA binding"/>
    <property type="evidence" value="ECO:0007669"/>
    <property type="project" value="InterPro"/>
</dbReference>
<dbReference type="Proteomes" id="UP000277633">
    <property type="component" value="Unassembled WGS sequence"/>
</dbReference>
<dbReference type="InterPro" id="IPR044127">
    <property type="entry name" value="eIF2g_dom_2"/>
</dbReference>
<proteinExistence type="inferred from homology"/>
<dbReference type="PANTHER" id="PTHR42854:SF3">
    <property type="entry name" value="EUKARYOTIC TRANSLATION INITIATION FACTOR 2 SUBUNIT 3-RELATED"/>
    <property type="match status" value="1"/>
</dbReference>
<dbReference type="GO" id="GO:0001731">
    <property type="term" value="P:formation of translation preinitiation complex"/>
    <property type="evidence" value="ECO:0007669"/>
    <property type="project" value="TreeGrafter"/>
</dbReference>
<dbReference type="Gene3D" id="2.40.30.10">
    <property type="entry name" value="Translation factors"/>
    <property type="match status" value="2"/>
</dbReference>
<evidence type="ECO:0000256" key="3">
    <source>
        <dbReference type="ARBA" id="ARBA00022540"/>
    </source>
</evidence>
<evidence type="ECO:0000256" key="2">
    <source>
        <dbReference type="ARBA" id="ARBA00011986"/>
    </source>
</evidence>
<evidence type="ECO:0000256" key="4">
    <source>
        <dbReference type="ARBA" id="ARBA00022741"/>
    </source>
</evidence>
<evidence type="ECO:0000259" key="9">
    <source>
        <dbReference type="PROSITE" id="PS51722"/>
    </source>
</evidence>
<dbReference type="InterPro" id="IPR050543">
    <property type="entry name" value="eIF2G"/>
</dbReference>
<dbReference type="InterPro" id="IPR009001">
    <property type="entry name" value="Transl_elong_EF1A/Init_IF2_C"/>
</dbReference>
<dbReference type="InterPro" id="IPR027417">
    <property type="entry name" value="P-loop_NTPase"/>
</dbReference>
<protein>
    <recommendedName>
        <fullName evidence="2">protein-synthesizing GTPase</fullName>
        <ecNumber evidence="2">3.6.5.3</ecNumber>
    </recommendedName>
</protein>
<evidence type="ECO:0000256" key="6">
    <source>
        <dbReference type="ARBA" id="ARBA00022917"/>
    </source>
</evidence>
<dbReference type="InterPro" id="IPR044128">
    <property type="entry name" value="eIF2g_GTP-bd"/>
</dbReference>
<dbReference type="AlphaFoldDB" id="A0A497JH78"/>
<dbReference type="InterPro" id="IPR000795">
    <property type="entry name" value="T_Tr_GTP-bd_dom"/>
</dbReference>
<feature type="domain" description="Tr-type G" evidence="9">
    <location>
        <begin position="11"/>
        <end position="205"/>
    </location>
</feature>
<dbReference type="Gene3D" id="3.40.50.300">
    <property type="entry name" value="P-loop containing nucleotide triphosphate hydrolases"/>
    <property type="match status" value="1"/>
</dbReference>
<dbReference type="InterPro" id="IPR009000">
    <property type="entry name" value="Transl_B-barrel_sf"/>
</dbReference>
<keyword evidence="6" id="KW-0648">Protein biosynthesis</keyword>
<evidence type="ECO:0000256" key="7">
    <source>
        <dbReference type="ARBA" id="ARBA00023134"/>
    </source>
</evidence>
<evidence type="ECO:0000256" key="5">
    <source>
        <dbReference type="ARBA" id="ARBA00022801"/>
    </source>
</evidence>
<dbReference type="NCBIfam" id="NF003077">
    <property type="entry name" value="PRK04000.1"/>
    <property type="match status" value="1"/>
</dbReference>
<dbReference type="InterPro" id="IPR005225">
    <property type="entry name" value="Small_GTP-bd"/>
</dbReference>
<dbReference type="CDD" id="cd01888">
    <property type="entry name" value="eIF2_gamma"/>
    <property type="match status" value="1"/>
</dbReference>
<gene>
    <name evidence="10" type="ORF">DRO07_00180</name>
</gene>
<dbReference type="GO" id="GO:0003924">
    <property type="term" value="F:GTPase activity"/>
    <property type="evidence" value="ECO:0007669"/>
    <property type="project" value="InterPro"/>
</dbReference>
<keyword evidence="7" id="KW-0342">GTP-binding</keyword>
<sequence length="400" mass="43577">MVKKVKGKTIQASVNIGLIGHVDAGKTSLVEALTGRWVDTHSEELKRGISIRIGYADASIYLCPKCKRYFSIKEKCPYCGAKGEFQRKVSFVDAPGHETLMTTMLSGAALMHGAILVIAANEHCPQAQTIEHLNAIQISGVKNIVVAQNKIDLVSKEQALQNYKEIVAFLKEYNCQATIIPTAAHLRINIDLLIEAIEKHIASPKFDANKPLKMYCGRSFDINRPGTKPAELKGGVLGGTIMQGGIKKGQKIEISPGPLGEKVVTEVLDISCADGPLEEAKPGGLIAIETQLDPSITQNDQMRGQLIGKPGTLPEPSEAIELEVFFLERAVANIPKELKMNESVVLTIGSMSMLGKIVKVKGNRISVKLKKPAAFWKGQNIAISKLYNMRWRLVGYGKVV</sequence>
<dbReference type="GO" id="GO:0003743">
    <property type="term" value="F:translation initiation factor activity"/>
    <property type="evidence" value="ECO:0007669"/>
    <property type="project" value="UniProtKB-KW"/>
</dbReference>
<dbReference type="CDD" id="cd03688">
    <property type="entry name" value="eIF2_gamma_II"/>
    <property type="match status" value="1"/>
</dbReference>
<dbReference type="SUPFAM" id="SSF50447">
    <property type="entry name" value="Translation proteins"/>
    <property type="match status" value="1"/>
</dbReference>
<keyword evidence="5" id="KW-0378">Hydrolase</keyword>
<dbReference type="Pfam" id="PF00009">
    <property type="entry name" value="GTP_EFTU"/>
    <property type="match status" value="1"/>
</dbReference>
<dbReference type="NCBIfam" id="TIGR00231">
    <property type="entry name" value="small_GTP"/>
    <property type="match status" value="1"/>
</dbReference>
<comment type="similarity">
    <text evidence="1">Belongs to the TRAFAC class translation factor GTPase superfamily. Classic translation factor GTPase family. EIF2G subfamily.</text>
</comment>
<evidence type="ECO:0000313" key="11">
    <source>
        <dbReference type="Proteomes" id="UP000277633"/>
    </source>
</evidence>
<dbReference type="PRINTS" id="PR00315">
    <property type="entry name" value="ELONGATNFCT"/>
</dbReference>
<organism evidence="10 11">
    <name type="scientific">Candidatus Iainarchaeum sp</name>
    <dbReference type="NCBI Taxonomy" id="3101447"/>
    <lineage>
        <taxon>Archaea</taxon>
        <taxon>Candidatus Iainarchaeota</taxon>
        <taxon>Candidatus Iainarchaeia</taxon>
        <taxon>Candidatus Iainarchaeales</taxon>
        <taxon>Candidatus Iainarchaeaceae</taxon>
        <taxon>Candidatus Iainarchaeum</taxon>
    </lineage>
</organism>
<comment type="caution">
    <text evidence="10">The sequence shown here is derived from an EMBL/GenBank/DDBJ whole genome shotgun (WGS) entry which is preliminary data.</text>
</comment>
<dbReference type="Pfam" id="PF09173">
    <property type="entry name" value="eIF2_C"/>
    <property type="match status" value="1"/>
</dbReference>
<comment type="catalytic activity">
    <reaction evidence="8">
        <text>GTP + H2O = GDP + phosphate + H(+)</text>
        <dbReference type="Rhea" id="RHEA:19669"/>
        <dbReference type="ChEBI" id="CHEBI:15377"/>
        <dbReference type="ChEBI" id="CHEBI:15378"/>
        <dbReference type="ChEBI" id="CHEBI:37565"/>
        <dbReference type="ChEBI" id="CHEBI:43474"/>
        <dbReference type="ChEBI" id="CHEBI:58189"/>
        <dbReference type="EC" id="3.6.5.3"/>
    </reaction>
</comment>
<dbReference type="EC" id="3.6.5.3" evidence="2"/>
<dbReference type="GO" id="GO:0005829">
    <property type="term" value="C:cytosol"/>
    <property type="evidence" value="ECO:0007669"/>
    <property type="project" value="TreeGrafter"/>
</dbReference>
<dbReference type="SUPFAM" id="SSF52540">
    <property type="entry name" value="P-loop containing nucleoside triphosphate hydrolases"/>
    <property type="match status" value="1"/>
</dbReference>
<dbReference type="InterPro" id="IPR015256">
    <property type="entry name" value="eIF2g_C"/>
</dbReference>
<dbReference type="EMBL" id="QMWO01000003">
    <property type="protein sequence ID" value="RLG70432.1"/>
    <property type="molecule type" value="Genomic_DNA"/>
</dbReference>
<evidence type="ECO:0000313" key="10">
    <source>
        <dbReference type="EMBL" id="RLG70432.1"/>
    </source>
</evidence>
<dbReference type="PROSITE" id="PS51722">
    <property type="entry name" value="G_TR_2"/>
    <property type="match status" value="1"/>
</dbReference>
<evidence type="ECO:0000256" key="1">
    <source>
        <dbReference type="ARBA" id="ARBA00005388"/>
    </source>
</evidence>
<keyword evidence="3 10" id="KW-0396">Initiation factor</keyword>
<name>A0A497JH78_9ARCH</name>
<dbReference type="PANTHER" id="PTHR42854">
    <property type="entry name" value="EUKARYOTIC TRANSLATION INITIATION FACTOR 2 SUBUNIT 3 FAMILY MEMBER"/>
    <property type="match status" value="1"/>
</dbReference>
<dbReference type="SUPFAM" id="SSF50465">
    <property type="entry name" value="EF-Tu/eEF-1alpha/eIF2-gamma C-terminal domain"/>
    <property type="match status" value="1"/>
</dbReference>
<evidence type="ECO:0000256" key="8">
    <source>
        <dbReference type="ARBA" id="ARBA00048107"/>
    </source>
</evidence>
<dbReference type="GO" id="GO:0005525">
    <property type="term" value="F:GTP binding"/>
    <property type="evidence" value="ECO:0007669"/>
    <property type="project" value="UniProtKB-KW"/>
</dbReference>
<reference evidence="10 11" key="1">
    <citation type="submission" date="2018-06" db="EMBL/GenBank/DDBJ databases">
        <title>Extensive metabolic versatility and redundancy in microbially diverse, dynamic hydrothermal sediments.</title>
        <authorList>
            <person name="Dombrowski N."/>
            <person name="Teske A."/>
            <person name="Baker B.J."/>
        </authorList>
    </citation>
    <scope>NUCLEOTIDE SEQUENCE [LARGE SCALE GENOMIC DNA]</scope>
    <source>
        <strain evidence="10">B9_G13</strain>
    </source>
</reference>